<sequence length="105" mass="12472">MKIRGESVFKIFFFKLEKKYKKYFMTHWEINLFKVKMKKDEFEMKSAILQVKQVQNILKRNMNVMPVESYIHTHLGCTNIKGLIASKNHNLNVLIVPIDQGEKVI</sequence>
<organism evidence="1 2">
    <name type="scientific">Nezara viridula</name>
    <name type="common">Southern green stink bug</name>
    <name type="synonym">Cimex viridulus</name>
    <dbReference type="NCBI Taxonomy" id="85310"/>
    <lineage>
        <taxon>Eukaryota</taxon>
        <taxon>Metazoa</taxon>
        <taxon>Ecdysozoa</taxon>
        <taxon>Arthropoda</taxon>
        <taxon>Hexapoda</taxon>
        <taxon>Insecta</taxon>
        <taxon>Pterygota</taxon>
        <taxon>Neoptera</taxon>
        <taxon>Paraneoptera</taxon>
        <taxon>Hemiptera</taxon>
        <taxon>Heteroptera</taxon>
        <taxon>Panheteroptera</taxon>
        <taxon>Pentatomomorpha</taxon>
        <taxon>Pentatomoidea</taxon>
        <taxon>Pentatomidae</taxon>
        <taxon>Pentatominae</taxon>
        <taxon>Nezara</taxon>
    </lineage>
</organism>
<evidence type="ECO:0000313" key="2">
    <source>
        <dbReference type="Proteomes" id="UP001152798"/>
    </source>
</evidence>
<evidence type="ECO:0000313" key="1">
    <source>
        <dbReference type="EMBL" id="CAH1399575.1"/>
    </source>
</evidence>
<dbReference type="EMBL" id="OV725080">
    <property type="protein sequence ID" value="CAH1399575.1"/>
    <property type="molecule type" value="Genomic_DNA"/>
</dbReference>
<dbReference type="Proteomes" id="UP001152798">
    <property type="component" value="Chromosome 4"/>
</dbReference>
<gene>
    <name evidence="1" type="ORF">NEZAVI_LOCUS9002</name>
</gene>
<reference evidence="1" key="1">
    <citation type="submission" date="2022-01" db="EMBL/GenBank/DDBJ databases">
        <authorList>
            <person name="King R."/>
        </authorList>
    </citation>
    <scope>NUCLEOTIDE SEQUENCE</scope>
</reference>
<keyword evidence="2" id="KW-1185">Reference proteome</keyword>
<accession>A0A9P0HCR7</accession>
<protein>
    <submittedName>
        <fullName evidence="1">Uncharacterized protein</fullName>
    </submittedName>
</protein>
<name>A0A9P0HCR7_NEZVI</name>
<dbReference type="AlphaFoldDB" id="A0A9P0HCR7"/>
<proteinExistence type="predicted"/>